<proteinExistence type="predicted"/>
<keyword evidence="3" id="KW-1185">Reference proteome</keyword>
<sequence length="183" mass="20266">MTTMLFSVILGIIIGYLLKGDLRNMDVSNLKGIYIAFASFLVEVILFTLVRKGILERGLITIIIYSIQYLLLFIFVYLNRKNFAILILGLGFLLNAIAIFSNGGAMPVNPNAIVEAGLAPSIDQINASSEGLYIVADETTKLAIFGDFIPIKYVLHYVISIGDILIYLGILLYIIKEMKRNPA</sequence>
<accession>A0A0R3K380</accession>
<name>A0A0R3K380_CALMK</name>
<organism evidence="2 3">
    <name type="scientific">Caloramator mitchellensis</name>
    <dbReference type="NCBI Taxonomy" id="908809"/>
    <lineage>
        <taxon>Bacteria</taxon>
        <taxon>Bacillati</taxon>
        <taxon>Bacillota</taxon>
        <taxon>Clostridia</taxon>
        <taxon>Eubacteriales</taxon>
        <taxon>Clostridiaceae</taxon>
        <taxon>Caloramator</taxon>
    </lineage>
</organism>
<evidence type="ECO:0000313" key="2">
    <source>
        <dbReference type="EMBL" id="KRQ87788.1"/>
    </source>
</evidence>
<keyword evidence="1" id="KW-1133">Transmembrane helix</keyword>
<evidence type="ECO:0000256" key="1">
    <source>
        <dbReference type="SAM" id="Phobius"/>
    </source>
</evidence>
<keyword evidence="1" id="KW-0812">Transmembrane</keyword>
<gene>
    <name evidence="2" type="ORF">ABG79_00593</name>
</gene>
<dbReference type="Proteomes" id="UP000052015">
    <property type="component" value="Unassembled WGS sequence"/>
</dbReference>
<dbReference type="OrthoDB" id="37447at2"/>
<protein>
    <recommendedName>
        <fullName evidence="4">DUF5317 domain-containing protein</fullName>
    </recommendedName>
</protein>
<dbReference type="InterPro" id="IPR035168">
    <property type="entry name" value="DUF5317"/>
</dbReference>
<dbReference type="Pfam" id="PF17248">
    <property type="entry name" value="DUF5317"/>
    <property type="match status" value="1"/>
</dbReference>
<feature type="transmembrane region" description="Helical" evidence="1">
    <location>
        <begin position="154"/>
        <end position="175"/>
    </location>
</feature>
<dbReference type="STRING" id="908809.ABG79_00593"/>
<feature type="transmembrane region" description="Helical" evidence="1">
    <location>
        <begin position="34"/>
        <end position="54"/>
    </location>
</feature>
<feature type="transmembrane region" description="Helical" evidence="1">
    <location>
        <begin position="6"/>
        <end position="22"/>
    </location>
</feature>
<feature type="transmembrane region" description="Helical" evidence="1">
    <location>
        <begin position="60"/>
        <end position="78"/>
    </location>
</feature>
<dbReference type="AlphaFoldDB" id="A0A0R3K380"/>
<evidence type="ECO:0000313" key="3">
    <source>
        <dbReference type="Proteomes" id="UP000052015"/>
    </source>
</evidence>
<comment type="caution">
    <text evidence="2">The sequence shown here is derived from an EMBL/GenBank/DDBJ whole genome shotgun (WGS) entry which is preliminary data.</text>
</comment>
<feature type="transmembrane region" description="Helical" evidence="1">
    <location>
        <begin position="83"/>
        <end position="101"/>
    </location>
</feature>
<keyword evidence="1" id="KW-0472">Membrane</keyword>
<dbReference type="RefSeq" id="WP_057976945.1">
    <property type="nucleotide sequence ID" value="NZ_LKHP01000002.1"/>
</dbReference>
<dbReference type="EMBL" id="LKHP01000002">
    <property type="protein sequence ID" value="KRQ87788.1"/>
    <property type="molecule type" value="Genomic_DNA"/>
</dbReference>
<reference evidence="2 3" key="1">
    <citation type="submission" date="2015-09" db="EMBL/GenBank/DDBJ databases">
        <title>Draft genome sequence of a Caloramator mitchellensis, a moderate thermophile from the Great Artesian Basin of Australia.</title>
        <authorList>
            <person name="Patel B.K."/>
        </authorList>
    </citation>
    <scope>NUCLEOTIDE SEQUENCE [LARGE SCALE GENOMIC DNA]</scope>
    <source>
        <strain evidence="2 3">VF08</strain>
    </source>
</reference>
<evidence type="ECO:0008006" key="4">
    <source>
        <dbReference type="Google" id="ProtNLM"/>
    </source>
</evidence>